<keyword evidence="1" id="KW-0472">Membrane</keyword>
<reference evidence="3 4" key="1">
    <citation type="submission" date="2016-10" db="EMBL/GenBank/DDBJ databases">
        <title>Complete Genome Sequence of Peptococcaceae strain DCMF.</title>
        <authorList>
            <person name="Edwards R.J."/>
            <person name="Holland S.I."/>
            <person name="Deshpande N.P."/>
            <person name="Wong Y.K."/>
            <person name="Ertan H."/>
            <person name="Manefield M."/>
            <person name="Russell T.L."/>
            <person name="Lee M.J."/>
        </authorList>
    </citation>
    <scope>NUCLEOTIDE SEQUENCE [LARGE SCALE GENOMIC DNA]</scope>
    <source>
        <strain evidence="3 4">DCMF</strain>
    </source>
</reference>
<feature type="transmembrane region" description="Helical" evidence="1">
    <location>
        <begin position="76"/>
        <end position="95"/>
    </location>
</feature>
<dbReference type="KEGG" id="fwa:DCMF_11915"/>
<name>A0A3G1KSF7_FORW1</name>
<proteinExistence type="predicted"/>
<dbReference type="EMBL" id="CP017634">
    <property type="protein sequence ID" value="ATW25381.1"/>
    <property type="molecule type" value="Genomic_DNA"/>
</dbReference>
<evidence type="ECO:0000313" key="4">
    <source>
        <dbReference type="Proteomes" id="UP000323521"/>
    </source>
</evidence>
<keyword evidence="4" id="KW-1185">Reference proteome</keyword>
<keyword evidence="1" id="KW-1133">Transmembrane helix</keyword>
<evidence type="ECO:0000256" key="1">
    <source>
        <dbReference type="SAM" id="Phobius"/>
    </source>
</evidence>
<dbReference type="Pfam" id="PF13490">
    <property type="entry name" value="zf-HC2"/>
    <property type="match status" value="1"/>
</dbReference>
<gene>
    <name evidence="3" type="ORF">DCMF_11915</name>
</gene>
<keyword evidence="1" id="KW-0812">Transmembrane</keyword>
<evidence type="ECO:0000313" key="3">
    <source>
        <dbReference type="EMBL" id="ATW25381.1"/>
    </source>
</evidence>
<sequence length="502" mass="56863">MMIKECNLIRELLPLYAESLVSEETRDYIKTHLAGCADCAREWEMFSWPLPDPIPEELSPRKSVENRLFGRLRKTIIVALLLLMMGGTGLAYASYNAGKQFGMDDPIYQYAQELGLFTEIKETKTLDDLQVTIDTGLFDSTRSVLFIRLSQPGKTIPQVSLTDENGQQYEQKSGKGWQNKFFMFEFEPLALETQQAHVFLAMEGRENEQVEFSFPVDVLKTAQYTTIIYPNQEKKLSQLQMTLEKVVLGVSESEFKVQLDWPVDGSVAGISLGKGIAYFPTSVTKAPDTPPPPGSGAPPPGGLMSGYAATMGVFYRAADPPENRPVLYDLTGRQEIEVQRGEYRTTQFPCQVVATLDFAPVKQDTGELELLLPPVYLYQTVRDQEEIALDLTGEGVLHLGRELSFPGGKVVIEEAWREKDRVYLSYKLETRDGPETYVPHFTLKNDQDQEKQEELYFDREKPNVIVFPLRTENITKARLDFDSIGRLLPREKFVVNTTDKSE</sequence>
<dbReference type="AlphaFoldDB" id="A0A3G1KSF7"/>
<protein>
    <recommendedName>
        <fullName evidence="2">Putative zinc-finger domain-containing protein</fullName>
    </recommendedName>
</protein>
<dbReference type="InterPro" id="IPR027383">
    <property type="entry name" value="Znf_put"/>
</dbReference>
<evidence type="ECO:0000259" key="2">
    <source>
        <dbReference type="Pfam" id="PF13490"/>
    </source>
</evidence>
<organism evidence="3 4">
    <name type="scientific">Formimonas warabiya</name>
    <dbReference type="NCBI Taxonomy" id="1761012"/>
    <lineage>
        <taxon>Bacteria</taxon>
        <taxon>Bacillati</taxon>
        <taxon>Bacillota</taxon>
        <taxon>Clostridia</taxon>
        <taxon>Eubacteriales</taxon>
        <taxon>Peptococcaceae</taxon>
        <taxon>Candidatus Formimonas</taxon>
    </lineage>
</organism>
<dbReference type="Proteomes" id="UP000323521">
    <property type="component" value="Chromosome"/>
</dbReference>
<dbReference type="RefSeq" id="WP_148134638.1">
    <property type="nucleotide sequence ID" value="NZ_CP017634.1"/>
</dbReference>
<accession>A0A3G1KSF7</accession>
<feature type="domain" description="Putative zinc-finger" evidence="2">
    <location>
        <begin position="6"/>
        <end position="40"/>
    </location>
</feature>
<dbReference type="OrthoDB" id="6194834at2"/>